<feature type="transmembrane region" description="Helical" evidence="1">
    <location>
        <begin position="36"/>
        <end position="58"/>
    </location>
</feature>
<protein>
    <submittedName>
        <fullName evidence="3">YdcF-like domain containing protein</fullName>
    </submittedName>
</protein>
<dbReference type="KEGG" id="dtn:DTL3_1532"/>
<dbReference type="PANTHER" id="PTHR30336">
    <property type="entry name" value="INNER MEMBRANE PROTEIN, PROBABLE PERMEASE"/>
    <property type="match status" value="1"/>
</dbReference>
<evidence type="ECO:0000313" key="4">
    <source>
        <dbReference type="Proteomes" id="UP000032809"/>
    </source>
</evidence>
<dbReference type="HOGENOM" id="CLU_053514_1_1_0"/>
<evidence type="ECO:0000256" key="1">
    <source>
        <dbReference type="SAM" id="Phobius"/>
    </source>
</evidence>
<keyword evidence="1" id="KW-0812">Transmembrane</keyword>
<dbReference type="AlphaFoldDB" id="A0A0C7NZV7"/>
<dbReference type="RefSeq" id="WP_052670436.1">
    <property type="nucleotide sequence ID" value="NZ_LN824141.1"/>
</dbReference>
<feature type="transmembrane region" description="Helical" evidence="1">
    <location>
        <begin position="6"/>
        <end position="29"/>
    </location>
</feature>
<reference evidence="4" key="1">
    <citation type="submission" date="2014-11" db="EMBL/GenBank/DDBJ databases">
        <authorList>
            <person name="Wibberg D."/>
        </authorList>
    </citation>
    <scope>NUCLEOTIDE SEQUENCE [LARGE SCALE GENOMIC DNA]</scope>
    <source>
        <strain evidence="4">L3</strain>
    </source>
</reference>
<evidence type="ECO:0000313" key="3">
    <source>
        <dbReference type="EMBL" id="CEP78823.1"/>
    </source>
</evidence>
<dbReference type="GO" id="GO:0005886">
    <property type="term" value="C:plasma membrane"/>
    <property type="evidence" value="ECO:0007669"/>
    <property type="project" value="TreeGrafter"/>
</dbReference>
<dbReference type="GO" id="GO:0043164">
    <property type="term" value="P:Gram-negative-bacterium-type cell wall biogenesis"/>
    <property type="evidence" value="ECO:0007669"/>
    <property type="project" value="TreeGrafter"/>
</dbReference>
<dbReference type="Gene3D" id="3.40.50.620">
    <property type="entry name" value="HUPs"/>
    <property type="match status" value="1"/>
</dbReference>
<dbReference type="InterPro" id="IPR051599">
    <property type="entry name" value="Cell_Envelope_Assoc"/>
</dbReference>
<evidence type="ECO:0000259" key="2">
    <source>
        <dbReference type="Pfam" id="PF02698"/>
    </source>
</evidence>
<keyword evidence="1" id="KW-1133">Transmembrane helix</keyword>
<accession>A0A0C7NZV7</accession>
<dbReference type="EMBL" id="LN824141">
    <property type="protein sequence ID" value="CEP78823.1"/>
    <property type="molecule type" value="Genomic_DNA"/>
</dbReference>
<dbReference type="PANTHER" id="PTHR30336:SF4">
    <property type="entry name" value="ENVELOPE BIOGENESIS FACTOR ELYC"/>
    <property type="match status" value="1"/>
</dbReference>
<keyword evidence="4" id="KW-1185">Reference proteome</keyword>
<dbReference type="CDD" id="cd06259">
    <property type="entry name" value="YdcF-like"/>
    <property type="match status" value="1"/>
</dbReference>
<dbReference type="GO" id="GO:0000270">
    <property type="term" value="P:peptidoglycan metabolic process"/>
    <property type="evidence" value="ECO:0007669"/>
    <property type="project" value="TreeGrafter"/>
</dbReference>
<name>A0A0C7NZV7_DEFTU</name>
<proteinExistence type="predicted"/>
<keyword evidence="1" id="KW-0472">Membrane</keyword>
<gene>
    <name evidence="3" type="ORF">DTL3_1532</name>
</gene>
<sequence length="258" mass="29355">MIYDFFVSFIQIPGLFISILFIFIIISLFRTKKVSIPLFLITVLLYIFSCGWFARLFVSPLENNYLPPSSPSSTFQVDDNAVIVILGGGIIPNTPKNFKGELSDSAFKRVIEGYLIHKRTQLPIIVTGGKLQGTQTPEAEVMKEELQKLGVCNEDIYVEPYAKNTKQNAQYVKEIVENEGFKTIILVTSAVHMTRSLNYFNKYLNDKKICPIPTGYLISLDKIKMYDFLPQIEFLKANASALHEYLGIIKMRIFENSP</sequence>
<feature type="domain" description="DUF218" evidence="2">
    <location>
        <begin position="82"/>
        <end position="247"/>
    </location>
</feature>
<dbReference type="Proteomes" id="UP000032809">
    <property type="component" value="Chromosome I"/>
</dbReference>
<dbReference type="Pfam" id="PF02698">
    <property type="entry name" value="DUF218"/>
    <property type="match status" value="1"/>
</dbReference>
<dbReference type="STRING" id="1006576.DTL3_1532"/>
<dbReference type="OrthoDB" id="9782395at2"/>
<organism evidence="3 4">
    <name type="scientific">Defluviitoga tunisiensis</name>
    <dbReference type="NCBI Taxonomy" id="1006576"/>
    <lineage>
        <taxon>Bacteria</taxon>
        <taxon>Thermotogati</taxon>
        <taxon>Thermotogota</taxon>
        <taxon>Thermotogae</taxon>
        <taxon>Petrotogales</taxon>
        <taxon>Petrotogaceae</taxon>
        <taxon>Defluviitoga</taxon>
    </lineage>
</organism>
<dbReference type="InterPro" id="IPR003848">
    <property type="entry name" value="DUF218"/>
</dbReference>
<dbReference type="InterPro" id="IPR014729">
    <property type="entry name" value="Rossmann-like_a/b/a_fold"/>
</dbReference>